<dbReference type="EC" id="1.2.1.3" evidence="3"/>
<protein>
    <recommendedName>
        <fullName evidence="3">aldehyde dehydrogenase (NAD(+))</fullName>
        <ecNumber evidence="3">1.2.1.3</ecNumber>
    </recommendedName>
</protein>
<proteinExistence type="inferred from homology"/>
<dbReference type="PANTHER" id="PTHR11699">
    <property type="entry name" value="ALDEHYDE DEHYDROGENASE-RELATED"/>
    <property type="match status" value="1"/>
</dbReference>
<feature type="region of interest" description="Disordered" evidence="5">
    <location>
        <begin position="827"/>
        <end position="862"/>
    </location>
</feature>
<organism evidence="7 8">
    <name type="scientific">Cylindrodendrum hubeiense</name>
    <dbReference type="NCBI Taxonomy" id="595255"/>
    <lineage>
        <taxon>Eukaryota</taxon>
        <taxon>Fungi</taxon>
        <taxon>Dikarya</taxon>
        <taxon>Ascomycota</taxon>
        <taxon>Pezizomycotina</taxon>
        <taxon>Sordariomycetes</taxon>
        <taxon>Hypocreomycetidae</taxon>
        <taxon>Hypocreales</taxon>
        <taxon>Nectriaceae</taxon>
        <taxon>Cylindrodendrum</taxon>
    </lineage>
</organism>
<gene>
    <name evidence="7" type="ORF">G7Z17_g1241</name>
</gene>
<dbReference type="GO" id="GO:0046394">
    <property type="term" value="P:carboxylic acid biosynthetic process"/>
    <property type="evidence" value="ECO:0007669"/>
    <property type="project" value="UniProtKB-ARBA"/>
</dbReference>
<comment type="caution">
    <text evidence="7">The sequence shown here is derived from an EMBL/GenBank/DDBJ whole genome shotgun (WGS) entry which is preliminary data.</text>
</comment>
<evidence type="ECO:0000256" key="4">
    <source>
        <dbReference type="ARBA" id="ARBA00049194"/>
    </source>
</evidence>
<dbReference type="Pfam" id="PF00171">
    <property type="entry name" value="Aldedh"/>
    <property type="match status" value="1"/>
</dbReference>
<dbReference type="FunFam" id="3.40.605.10:FF:000026">
    <property type="entry name" value="Aldehyde dehydrogenase, putative"/>
    <property type="match status" value="1"/>
</dbReference>
<feature type="domain" description="Aldehyde dehydrogenase" evidence="6">
    <location>
        <begin position="27"/>
        <end position="485"/>
    </location>
</feature>
<sequence length="862" mass="94093">MASVTITGAEGRQIAVSTGLFIDNAFVPATGNSTIDIENPSTRAHLVTVAAAQTEDIDRAVQSSKKAYATWKNESPNARRALLNKLADLIERDATEFASLEAVDGGILYKDSLGLHVPQSVDTLRYFAGWADKVDGVSMSIPQGMAYTRREPIGVCAAVVPWNAPLMITIWKVAPALAAGNTLVIKSPEMCPLYAQKLGQLISEAGFPPGVVNILCGLGAVAGQALAEHMEVKKLSFTGSSGVGRSILATSARTNLKKITLELGGKGPSIVFDDADWDNALLWTTLGITVNNGQICAAGSRIYVQDTIYKKFVEEFSKRSREAVHGDPLLSETTKGPVMNAGQLEKMLAYVEKGKKSGAKLLHGGERIGKEGHFFANTAFADVSQDAPIMQEEIFGPFASIAPFKTEEEVIAKANGTLYGLSSAVFTNDLNKAFRVTEGIESGQVTVNTWGTVNANTPFGGVKESGFGRDNGKEALDEWTTVKSVKWNILPSKLMAEAAGTGSLLTVILTTSVTPSAPSTDLVSSILESFDRHCPSLVDCRVIVVFDGYDQVTPSARLKKGCITSEQARDFVLYKENVKKLVLNRHYEDNDTVVLTERSAEAEFGSLNRADNVVHYTTAQTQDKKVTFIEPVRRLGFGLAVRSALRATETPYVWVQQHDWALVSDFPIDPLLLIMGASESVPEAPIKYVCLPAMRMLSYATSSDVVEFPTLRELTASLKRDFSPASDPDVKIPLTPLFFWHDKPHVASTAHYLERVFPTRLAMLRGDFVEDKIGQRARSQMKEGQWTKWASWLYYPDEGKELCLRHLKGRTWGGTEGEVGKIAIWRQRNGGNKPEATREPSPDVANYQDKPKCGSNEDRIET</sequence>
<name>A0A9P5HL64_9HYPO</name>
<dbReference type="SUPFAM" id="SSF53720">
    <property type="entry name" value="ALDH-like"/>
    <property type="match status" value="1"/>
</dbReference>
<dbReference type="InterPro" id="IPR015590">
    <property type="entry name" value="Aldehyde_DH_dom"/>
</dbReference>
<dbReference type="EMBL" id="JAANBB010000010">
    <property type="protein sequence ID" value="KAF7556685.1"/>
    <property type="molecule type" value="Genomic_DNA"/>
</dbReference>
<keyword evidence="2" id="KW-0560">Oxidoreductase</keyword>
<evidence type="ECO:0000256" key="3">
    <source>
        <dbReference type="ARBA" id="ARBA00024226"/>
    </source>
</evidence>
<dbReference type="InterPro" id="IPR016161">
    <property type="entry name" value="Ald_DH/histidinol_DH"/>
</dbReference>
<dbReference type="Proteomes" id="UP000722485">
    <property type="component" value="Unassembled WGS sequence"/>
</dbReference>
<reference evidence="7" key="1">
    <citation type="submission" date="2020-03" db="EMBL/GenBank/DDBJ databases">
        <title>Draft Genome Sequence of Cylindrodendrum hubeiense.</title>
        <authorList>
            <person name="Buettner E."/>
            <person name="Kellner H."/>
        </authorList>
    </citation>
    <scope>NUCLEOTIDE SEQUENCE</scope>
    <source>
        <strain evidence="7">IHI 201604</strain>
    </source>
</reference>
<feature type="compositionally biased region" description="Basic and acidic residues" evidence="5">
    <location>
        <begin position="849"/>
        <end position="862"/>
    </location>
</feature>
<evidence type="ECO:0000256" key="5">
    <source>
        <dbReference type="SAM" id="MobiDB-lite"/>
    </source>
</evidence>
<dbReference type="GO" id="GO:0004029">
    <property type="term" value="F:aldehyde dehydrogenase (NAD+) activity"/>
    <property type="evidence" value="ECO:0007669"/>
    <property type="project" value="UniProtKB-EC"/>
</dbReference>
<evidence type="ECO:0000259" key="6">
    <source>
        <dbReference type="Pfam" id="PF00171"/>
    </source>
</evidence>
<dbReference type="Gene3D" id="3.40.309.10">
    <property type="entry name" value="Aldehyde Dehydrogenase, Chain A, domain 2"/>
    <property type="match status" value="1"/>
</dbReference>
<evidence type="ECO:0000313" key="7">
    <source>
        <dbReference type="EMBL" id="KAF7556685.1"/>
    </source>
</evidence>
<dbReference type="Gene3D" id="3.40.605.10">
    <property type="entry name" value="Aldehyde Dehydrogenase, Chain A, domain 1"/>
    <property type="match status" value="1"/>
</dbReference>
<evidence type="ECO:0000256" key="1">
    <source>
        <dbReference type="ARBA" id="ARBA00009986"/>
    </source>
</evidence>
<comment type="catalytic activity">
    <reaction evidence="4">
        <text>an aldehyde + NAD(+) + H2O = a carboxylate + NADH + 2 H(+)</text>
        <dbReference type="Rhea" id="RHEA:16185"/>
        <dbReference type="ChEBI" id="CHEBI:15377"/>
        <dbReference type="ChEBI" id="CHEBI:15378"/>
        <dbReference type="ChEBI" id="CHEBI:17478"/>
        <dbReference type="ChEBI" id="CHEBI:29067"/>
        <dbReference type="ChEBI" id="CHEBI:57540"/>
        <dbReference type="ChEBI" id="CHEBI:57945"/>
        <dbReference type="EC" id="1.2.1.3"/>
    </reaction>
</comment>
<accession>A0A9P5HL64</accession>
<dbReference type="InterPro" id="IPR016163">
    <property type="entry name" value="Ald_DH_C"/>
</dbReference>
<dbReference type="AlphaFoldDB" id="A0A9P5HL64"/>
<evidence type="ECO:0000256" key="2">
    <source>
        <dbReference type="ARBA" id="ARBA00023002"/>
    </source>
</evidence>
<dbReference type="FunFam" id="3.40.605.10:FF:000001">
    <property type="entry name" value="Aldehyde dehydrogenase 1"/>
    <property type="match status" value="1"/>
</dbReference>
<dbReference type="InterPro" id="IPR016162">
    <property type="entry name" value="Ald_DH_N"/>
</dbReference>
<comment type="similarity">
    <text evidence="1">Belongs to the aldehyde dehydrogenase family.</text>
</comment>
<evidence type="ECO:0000313" key="8">
    <source>
        <dbReference type="Proteomes" id="UP000722485"/>
    </source>
</evidence>
<dbReference type="OrthoDB" id="310895at2759"/>
<dbReference type="FunFam" id="3.40.309.10:FF:000012">
    <property type="entry name" value="Betaine aldehyde dehydrogenase"/>
    <property type="match status" value="1"/>
</dbReference>
<keyword evidence="8" id="KW-1185">Reference proteome</keyword>